<gene>
    <name evidence="2" type="ORF">Tci_925638</name>
</gene>
<accession>A0A699X2D6</accession>
<feature type="non-terminal residue" evidence="2">
    <location>
        <position position="1"/>
    </location>
</feature>
<comment type="caution">
    <text evidence="2">The sequence shown here is derived from an EMBL/GenBank/DDBJ whole genome shotgun (WGS) entry which is preliminary data.</text>
</comment>
<proteinExistence type="predicted"/>
<sequence length="98" mass="10189">ALPRQPRRYVLTGCRPCPLLHRGAAAPRPVPAYEIDFFSSIHEGQPCRPTLPHRPAPARGVAGKSTSGGRLSALARLAGAAAGGYVLVAGARARLRAG</sequence>
<name>A0A699X2D6_TANCI</name>
<dbReference type="AlphaFoldDB" id="A0A699X2D6"/>
<organism evidence="2">
    <name type="scientific">Tanacetum cinerariifolium</name>
    <name type="common">Dalmatian daisy</name>
    <name type="synonym">Chrysanthemum cinerariifolium</name>
    <dbReference type="NCBI Taxonomy" id="118510"/>
    <lineage>
        <taxon>Eukaryota</taxon>
        <taxon>Viridiplantae</taxon>
        <taxon>Streptophyta</taxon>
        <taxon>Embryophyta</taxon>
        <taxon>Tracheophyta</taxon>
        <taxon>Spermatophyta</taxon>
        <taxon>Magnoliopsida</taxon>
        <taxon>eudicotyledons</taxon>
        <taxon>Gunneridae</taxon>
        <taxon>Pentapetalae</taxon>
        <taxon>asterids</taxon>
        <taxon>campanulids</taxon>
        <taxon>Asterales</taxon>
        <taxon>Asteraceae</taxon>
        <taxon>Asteroideae</taxon>
        <taxon>Anthemideae</taxon>
        <taxon>Anthemidinae</taxon>
        <taxon>Tanacetum</taxon>
    </lineage>
</organism>
<evidence type="ECO:0000313" key="2">
    <source>
        <dbReference type="EMBL" id="GFD53669.1"/>
    </source>
</evidence>
<reference evidence="2" key="1">
    <citation type="journal article" date="2019" name="Sci. Rep.">
        <title>Draft genome of Tanacetum cinerariifolium, the natural source of mosquito coil.</title>
        <authorList>
            <person name="Yamashiro T."/>
            <person name="Shiraishi A."/>
            <person name="Satake H."/>
            <person name="Nakayama K."/>
        </authorList>
    </citation>
    <scope>NUCLEOTIDE SEQUENCE</scope>
</reference>
<feature type="region of interest" description="Disordered" evidence="1">
    <location>
        <begin position="46"/>
        <end position="67"/>
    </location>
</feature>
<protein>
    <submittedName>
        <fullName evidence="2">Uncharacterized protein</fullName>
    </submittedName>
</protein>
<evidence type="ECO:0000256" key="1">
    <source>
        <dbReference type="SAM" id="MobiDB-lite"/>
    </source>
</evidence>
<dbReference type="EMBL" id="BKCJ011797083">
    <property type="protein sequence ID" value="GFD53669.1"/>
    <property type="molecule type" value="Genomic_DNA"/>
</dbReference>